<evidence type="ECO:0000313" key="4">
    <source>
        <dbReference type="Proteomes" id="UP000241484"/>
    </source>
</evidence>
<name>A0A1E1EV05_9VIRU</name>
<proteinExistence type="predicted"/>
<protein>
    <submittedName>
        <fullName evidence="2">Uncharacterized protein</fullName>
    </submittedName>
</protein>
<dbReference type="Proteomes" id="UP000240366">
    <property type="component" value="Segment"/>
</dbReference>
<organism evidence="2 3">
    <name type="scientific">Acanthamoeba castellanii mimivirus</name>
    <dbReference type="NCBI Taxonomy" id="1899318"/>
    <lineage>
        <taxon>Viruses</taxon>
        <taxon>Varidnaviria</taxon>
        <taxon>Bamfordvirae</taxon>
        <taxon>Nucleocytoviricota</taxon>
        <taxon>Megaviricetes</taxon>
        <taxon>Imitervirales</taxon>
        <taxon>Mimiviridae</taxon>
        <taxon>Megamimivirinae</taxon>
        <taxon>Mimivirus</taxon>
    </lineage>
</organism>
<evidence type="ECO:0000313" key="2">
    <source>
        <dbReference type="EMBL" id="BAV62090.1"/>
    </source>
</evidence>
<accession>A0A1E1EV05</accession>
<evidence type="ECO:0000313" key="3">
    <source>
        <dbReference type="Proteomes" id="UP000240366"/>
    </source>
</evidence>
<evidence type="ECO:0000313" key="1">
    <source>
        <dbReference type="EMBL" id="BAV61102.1"/>
    </source>
</evidence>
<reference evidence="3 4" key="1">
    <citation type="submission" date="2016-09" db="EMBL/GenBank/DDBJ databases">
        <title>Nearly complete genome sequences of 2 Mimiviridae isolates, Mimivirus shirakomae and Mimivirus kasaii from Japanese pond and river mouth.</title>
        <authorList>
            <person name="Takemura M."/>
            <person name="Mikami T."/>
            <person name="Murono S."/>
        </authorList>
    </citation>
    <scope>NUCLEOTIDE SEQUENCE [LARGE SCALE GENOMIC DNA]</scope>
    <source>
        <strain evidence="1 4">Mimivirus kasaii</strain>
        <strain evidence="2 3">Mimivirus shirakomae</strain>
    </source>
</reference>
<sequence>MSDTFRAYSTEHQEATFTINLGCTYVPLIFKMFPPITLEVTSIKFFLVSLELNFCRNTIVTMMNND</sequence>
<dbReference type="EMBL" id="AP017644">
    <property type="protein sequence ID" value="BAV61102.1"/>
    <property type="molecule type" value="Genomic_DNA"/>
</dbReference>
<dbReference type="Proteomes" id="UP000241484">
    <property type="component" value="Segment"/>
</dbReference>
<dbReference type="EMBL" id="AP017645">
    <property type="protein sequence ID" value="BAV62090.1"/>
    <property type="molecule type" value="Genomic_DNA"/>
</dbReference>